<organism evidence="1 2">
    <name type="scientific">Apolygus lucorum</name>
    <name type="common">Small green plant bug</name>
    <name type="synonym">Lygocoris lucorum</name>
    <dbReference type="NCBI Taxonomy" id="248454"/>
    <lineage>
        <taxon>Eukaryota</taxon>
        <taxon>Metazoa</taxon>
        <taxon>Ecdysozoa</taxon>
        <taxon>Arthropoda</taxon>
        <taxon>Hexapoda</taxon>
        <taxon>Insecta</taxon>
        <taxon>Pterygota</taxon>
        <taxon>Neoptera</taxon>
        <taxon>Paraneoptera</taxon>
        <taxon>Hemiptera</taxon>
        <taxon>Heteroptera</taxon>
        <taxon>Panheteroptera</taxon>
        <taxon>Cimicomorpha</taxon>
        <taxon>Miridae</taxon>
        <taxon>Mirini</taxon>
        <taxon>Apolygus</taxon>
    </lineage>
</organism>
<keyword evidence="2" id="KW-1185">Reference proteome</keyword>
<dbReference type="EMBL" id="WIXP02000014">
    <property type="protein sequence ID" value="KAF6200169.1"/>
    <property type="molecule type" value="Genomic_DNA"/>
</dbReference>
<dbReference type="OrthoDB" id="8300281at2759"/>
<comment type="caution">
    <text evidence="1">The sequence shown here is derived from an EMBL/GenBank/DDBJ whole genome shotgun (WGS) entry which is preliminary data.</text>
</comment>
<evidence type="ECO:0000313" key="1">
    <source>
        <dbReference type="EMBL" id="KAF6200169.1"/>
    </source>
</evidence>
<accession>A0A8S9WVB8</accession>
<dbReference type="Proteomes" id="UP000466442">
    <property type="component" value="Unassembled WGS sequence"/>
</dbReference>
<reference evidence="1" key="1">
    <citation type="journal article" date="2021" name="Mol. Ecol. Resour.">
        <title>Apolygus lucorum genome provides insights into omnivorousness and mesophyll feeding.</title>
        <authorList>
            <person name="Liu Y."/>
            <person name="Liu H."/>
            <person name="Wang H."/>
            <person name="Huang T."/>
            <person name="Liu B."/>
            <person name="Yang B."/>
            <person name="Yin L."/>
            <person name="Li B."/>
            <person name="Zhang Y."/>
            <person name="Zhang S."/>
            <person name="Jiang F."/>
            <person name="Zhang X."/>
            <person name="Ren Y."/>
            <person name="Wang B."/>
            <person name="Wang S."/>
            <person name="Lu Y."/>
            <person name="Wu K."/>
            <person name="Fan W."/>
            <person name="Wang G."/>
        </authorList>
    </citation>
    <scope>NUCLEOTIDE SEQUENCE</scope>
    <source>
        <strain evidence="1">12Hb</strain>
    </source>
</reference>
<sequence>MADSSVEDTRENSATQKYRTVSFRFALRSSSQVASFWSFSGIMGKVQDEVPLIDSPQTDASTLLAAALQQMDGIISGVGLEGVERSSPVELAAERLVSALQAYPVLPPPPDPHKANIIRLWIQQVSLHTLFLPFGTFRVSIERHRQGSDEIGLQILIDSVLLIHMNNIRDQILLKT</sequence>
<proteinExistence type="predicted"/>
<evidence type="ECO:0000313" key="2">
    <source>
        <dbReference type="Proteomes" id="UP000466442"/>
    </source>
</evidence>
<name>A0A8S9WVB8_APOLU</name>
<gene>
    <name evidence="1" type="ORF">GE061_006470</name>
</gene>
<dbReference type="AlphaFoldDB" id="A0A8S9WVB8"/>
<protein>
    <submittedName>
        <fullName evidence="1">Uncharacterized protein</fullName>
    </submittedName>
</protein>